<dbReference type="InterPro" id="IPR036034">
    <property type="entry name" value="PDZ_sf"/>
</dbReference>
<evidence type="ECO:0000313" key="2">
    <source>
        <dbReference type="EMBL" id="VTR92877.1"/>
    </source>
</evidence>
<dbReference type="Gene3D" id="2.40.10.10">
    <property type="entry name" value="Trypsin-like serine proteases"/>
    <property type="match status" value="2"/>
</dbReference>
<gene>
    <name evidence="2" type="ORF">SOIL9_48370</name>
</gene>
<dbReference type="Pfam" id="PF13365">
    <property type="entry name" value="Trypsin_2"/>
    <property type="match status" value="2"/>
</dbReference>
<feature type="region of interest" description="Disordered" evidence="1">
    <location>
        <begin position="38"/>
        <end position="73"/>
    </location>
</feature>
<organism evidence="2 3">
    <name type="scientific">Gemmata massiliana</name>
    <dbReference type="NCBI Taxonomy" id="1210884"/>
    <lineage>
        <taxon>Bacteria</taxon>
        <taxon>Pseudomonadati</taxon>
        <taxon>Planctomycetota</taxon>
        <taxon>Planctomycetia</taxon>
        <taxon>Gemmatales</taxon>
        <taxon>Gemmataceae</taxon>
        <taxon>Gemmata</taxon>
    </lineage>
</organism>
<dbReference type="InterPro" id="IPR043504">
    <property type="entry name" value="Peptidase_S1_PA_chymotrypsin"/>
</dbReference>
<dbReference type="Gene3D" id="2.30.42.10">
    <property type="match status" value="1"/>
</dbReference>
<dbReference type="SUPFAM" id="SSF50156">
    <property type="entry name" value="PDZ domain-like"/>
    <property type="match status" value="1"/>
</dbReference>
<feature type="compositionally biased region" description="Basic and acidic residues" evidence="1">
    <location>
        <begin position="38"/>
        <end position="52"/>
    </location>
</feature>
<dbReference type="PANTHER" id="PTHR22939">
    <property type="entry name" value="SERINE PROTEASE FAMILY S1C HTRA-RELATED"/>
    <property type="match status" value="1"/>
</dbReference>
<dbReference type="KEGG" id="gms:SOIL9_48370"/>
<dbReference type="Gene3D" id="2.40.10.120">
    <property type="match status" value="1"/>
</dbReference>
<dbReference type="AlphaFoldDB" id="A0A6P2CW96"/>
<evidence type="ECO:0000313" key="3">
    <source>
        <dbReference type="Proteomes" id="UP000464178"/>
    </source>
</evidence>
<dbReference type="PANTHER" id="PTHR22939:SF129">
    <property type="entry name" value="SERINE PROTEASE HTRA2, MITOCHONDRIAL"/>
    <property type="match status" value="1"/>
</dbReference>
<accession>A0A6P2CW96</accession>
<dbReference type="RefSeq" id="WP_162667681.1">
    <property type="nucleotide sequence ID" value="NZ_LR593886.1"/>
</dbReference>
<dbReference type="Proteomes" id="UP000464178">
    <property type="component" value="Chromosome"/>
</dbReference>
<keyword evidence="3" id="KW-1185">Reference proteome</keyword>
<protein>
    <recommendedName>
        <fullName evidence="4">PDZ domain-containing protein</fullName>
    </recommendedName>
</protein>
<sequence length="627" mass="66549">MAQSDAKRARPTRWRAPAILLLVLAGSVLFWRAAEREHSRAEGERPPTRGSEDVPPLPPGPPAIAENSQPTPPDLEALQKVEQQAIATARKVGPAVVTVLSPAGAERRRQGRYWKSGSGVLISPDGLVLSQLHVSHLGPDGDDFSITHRPGERTVVFLADGREREAELLGANRTYDLSLLRLVDPGPYPFVPLDPERRVRTGDWVLKLGYPLRADPERLAPVRLGRVLGGVPEAFVTDCRMTGGDSGGPFFDLSGQLVGIINCGDAGIYAHFMGGWPEPFDLDPFSVVSAPRIATLLGALRKGDISPVGRRSHIASLQVAERLPPEEWAQGARIKGTATPLTAPLRDSVVQILNGGVPVALGTVVEGDGWVVTRATALPQKPRCRLPDGTEVETDVIGVDKACDLAVLKVRAPDLRPVRWADRFDQPAGTVVAVVGPGGAPITVGAVSVARREVRNPVAPAHDLPLRIEAGPLSFLGTPAAGGLVVDRAWDLARSAGLRPKDRVVSVGGVAVRAPENLAGCVATRLSGDLVSVEIVRDGKRLTLSLPLLPKRETNGESRRIDDLPVLVEYAPAGEPADCGGPLLDLNGRVLGVTVRHISYGGAAIPGDRVKSLVSDAQSGRLTGWGR</sequence>
<reference evidence="2 3" key="1">
    <citation type="submission" date="2019-05" db="EMBL/GenBank/DDBJ databases">
        <authorList>
            <consortium name="Science for Life Laboratories"/>
        </authorList>
    </citation>
    <scope>NUCLEOTIDE SEQUENCE [LARGE SCALE GENOMIC DNA]</scope>
    <source>
        <strain evidence="2">Soil9</strain>
    </source>
</reference>
<evidence type="ECO:0000256" key="1">
    <source>
        <dbReference type="SAM" id="MobiDB-lite"/>
    </source>
</evidence>
<evidence type="ECO:0008006" key="4">
    <source>
        <dbReference type="Google" id="ProtNLM"/>
    </source>
</evidence>
<dbReference type="EMBL" id="LR593886">
    <property type="protein sequence ID" value="VTR92877.1"/>
    <property type="molecule type" value="Genomic_DNA"/>
</dbReference>
<proteinExistence type="predicted"/>
<dbReference type="InterPro" id="IPR009003">
    <property type="entry name" value="Peptidase_S1_PA"/>
</dbReference>
<name>A0A6P2CW96_9BACT</name>
<dbReference type="SUPFAM" id="SSF50494">
    <property type="entry name" value="Trypsin-like serine proteases"/>
    <property type="match status" value="2"/>
</dbReference>